<dbReference type="NCBIfam" id="TIGR02751">
    <property type="entry name" value="PEPCase_arch"/>
    <property type="match status" value="1"/>
</dbReference>
<comment type="similarity">
    <text evidence="4">Belongs to the PEPCase type 2 family.</text>
</comment>
<dbReference type="RefSeq" id="WP_257743608.1">
    <property type="nucleotide sequence ID" value="NZ_CP096115.1"/>
</dbReference>
<dbReference type="InterPro" id="IPR007566">
    <property type="entry name" value="PEP_COase_arc-type"/>
</dbReference>
<proteinExistence type="inferred from homology"/>
<dbReference type="AlphaFoldDB" id="A0A9E7PR86"/>
<keyword evidence="2 4" id="KW-0456">Lyase</keyword>
<dbReference type="PIRSF" id="PIRSF006677">
    <property type="entry name" value="UCP006677"/>
    <property type="match status" value="1"/>
</dbReference>
<dbReference type="GO" id="GO:0000287">
    <property type="term" value="F:magnesium ion binding"/>
    <property type="evidence" value="ECO:0007669"/>
    <property type="project" value="UniProtKB-UniRule"/>
</dbReference>
<name>A0A9E7PR86_9EURY</name>
<dbReference type="Pfam" id="PF14010">
    <property type="entry name" value="PEPcase_2"/>
    <property type="match status" value="1"/>
</dbReference>
<evidence type="ECO:0000256" key="4">
    <source>
        <dbReference type="HAMAP-Rule" id="MF_01904"/>
    </source>
</evidence>
<comment type="subunit">
    <text evidence="4">Homotetramer.</text>
</comment>
<comment type="function">
    <text evidence="4">Catalyzes the irreversible beta-carboxylation of phosphoenolpyruvate (PEP) to form oxaloacetate (OAA), a four-carbon dicarboxylic acid source for the tricarboxylic acid cycle.</text>
</comment>
<dbReference type="KEGG" id="mend:L6E24_04950"/>
<keyword evidence="3 4" id="KW-0120">Carbon dioxide fixation</keyword>
<protein>
    <recommendedName>
        <fullName evidence="4 5">Phosphoenolpyruvate carboxylase</fullName>
        <shortName evidence="4">PEPC</shortName>
        <shortName evidence="4">PEPCase</shortName>
        <ecNumber evidence="4 5">4.1.1.31</ecNumber>
    </recommendedName>
</protein>
<reference evidence="6" key="1">
    <citation type="submission" date="2022-04" db="EMBL/GenBank/DDBJ databases">
        <title>Complete genome of Methanoplanus endosymbiosus DSM 3599.</title>
        <authorList>
            <person name="Chen S.-C."/>
            <person name="You Y.-T."/>
            <person name="Zhou Y.-Z."/>
            <person name="Lai M.-C."/>
        </authorList>
    </citation>
    <scope>NUCLEOTIDE SEQUENCE</scope>
    <source>
        <strain evidence="6">DSM 3599</strain>
    </source>
</reference>
<organism evidence="6 7">
    <name type="scientific">Methanoplanus endosymbiosus</name>
    <dbReference type="NCBI Taxonomy" id="33865"/>
    <lineage>
        <taxon>Archaea</taxon>
        <taxon>Methanobacteriati</taxon>
        <taxon>Methanobacteriota</taxon>
        <taxon>Stenosarchaea group</taxon>
        <taxon>Methanomicrobia</taxon>
        <taxon>Methanomicrobiales</taxon>
        <taxon>Methanomicrobiaceae</taxon>
        <taxon>Methanoplanus</taxon>
    </lineage>
</organism>
<evidence type="ECO:0000256" key="3">
    <source>
        <dbReference type="ARBA" id="ARBA00023300"/>
    </source>
</evidence>
<dbReference type="GO" id="GO:0008964">
    <property type="term" value="F:phosphoenolpyruvate carboxylase activity"/>
    <property type="evidence" value="ECO:0007669"/>
    <property type="project" value="UniProtKB-UniRule"/>
</dbReference>
<dbReference type="InterPro" id="IPR015813">
    <property type="entry name" value="Pyrv/PenolPyrv_kinase-like_dom"/>
</dbReference>
<keyword evidence="1 4" id="KW-0460">Magnesium</keyword>
<gene>
    <name evidence="4 6" type="primary">ppcA</name>
    <name evidence="6" type="ORF">L6E24_04950</name>
</gene>
<dbReference type="Proteomes" id="UP001060368">
    <property type="component" value="Chromosome"/>
</dbReference>
<dbReference type="HAMAP" id="MF_01904">
    <property type="entry name" value="PEPcase_type2"/>
    <property type="match status" value="1"/>
</dbReference>
<dbReference type="GO" id="GO:0006099">
    <property type="term" value="P:tricarboxylic acid cycle"/>
    <property type="evidence" value="ECO:0007669"/>
    <property type="project" value="InterPro"/>
</dbReference>
<accession>A0A9E7PR86</accession>
<evidence type="ECO:0000256" key="5">
    <source>
        <dbReference type="NCBIfam" id="TIGR02751"/>
    </source>
</evidence>
<evidence type="ECO:0000256" key="2">
    <source>
        <dbReference type="ARBA" id="ARBA00023239"/>
    </source>
</evidence>
<sequence length="492" mass="55796">MIKDHCNFRVPKTMSTQHPDNVNMPFFSRNSLLGGEEEVLEAYYAYSHLKCGEQMWDCEGKEVDNFVIKKLLSRYKSYFSEKQIGKDLFLTLRLPNPEVEKAEAKILLETLESIPRSFDLAKLFYGNETAPIFEVILPMTTSYVSVDNIYQYYCDYVIGKQHGRLGGRDITISDWIGEFKPEKINVIPLFEDRDGMLNSGEIVGRYIEDKNLEYQRVFFARSDPAINYGNIGAVILNKIALMKMKELSDNSGVPIYPILGVGSAPFRGNLRPDNVDSFVREYPGVHTFTIQSAFKYDFPVDIVCEGIKKLEGRETGISQTVDTERSLELFEKCSSAYHNRLTGLAPVINKVAGYVPKRRLRKLHIGLFGYSRDHEGLNLPRAITFTAACYSLGVPPEILGISTLSEEDCEYLNEVYLNFEIDLRDALMFVNPDSPYLPAEDLEFAKDILGEFDTDDEHMAITSGIIGNLADNRTDDLETGILRAAEKRKFLG</sequence>
<dbReference type="EMBL" id="CP096115">
    <property type="protein sequence ID" value="UUX93471.1"/>
    <property type="molecule type" value="Genomic_DNA"/>
</dbReference>
<dbReference type="EC" id="4.1.1.31" evidence="4 5"/>
<dbReference type="SUPFAM" id="SSF51621">
    <property type="entry name" value="Phosphoenolpyruvate/pyruvate domain"/>
    <property type="match status" value="1"/>
</dbReference>
<evidence type="ECO:0000313" key="7">
    <source>
        <dbReference type="Proteomes" id="UP001060368"/>
    </source>
</evidence>
<keyword evidence="7" id="KW-1185">Reference proteome</keyword>
<evidence type="ECO:0000313" key="6">
    <source>
        <dbReference type="EMBL" id="UUX93471.1"/>
    </source>
</evidence>
<comment type="catalytic activity">
    <reaction evidence="4">
        <text>oxaloacetate + phosphate = phosphoenolpyruvate + hydrogencarbonate</text>
        <dbReference type="Rhea" id="RHEA:28370"/>
        <dbReference type="ChEBI" id="CHEBI:16452"/>
        <dbReference type="ChEBI" id="CHEBI:17544"/>
        <dbReference type="ChEBI" id="CHEBI:43474"/>
        <dbReference type="ChEBI" id="CHEBI:58702"/>
        <dbReference type="EC" id="4.1.1.31"/>
    </reaction>
</comment>
<evidence type="ECO:0000256" key="1">
    <source>
        <dbReference type="ARBA" id="ARBA00022842"/>
    </source>
</evidence>
<dbReference type="GO" id="GO:0006107">
    <property type="term" value="P:oxaloacetate metabolic process"/>
    <property type="evidence" value="ECO:0007669"/>
    <property type="project" value="UniProtKB-UniRule"/>
</dbReference>
<comment type="cofactor">
    <cofactor evidence="4">
        <name>Mg(2+)</name>
        <dbReference type="ChEBI" id="CHEBI:18420"/>
    </cofactor>
</comment>
<dbReference type="GO" id="GO:0015977">
    <property type="term" value="P:carbon fixation"/>
    <property type="evidence" value="ECO:0007669"/>
    <property type="project" value="UniProtKB-UniRule"/>
</dbReference>
<dbReference type="GeneID" id="74307020"/>